<keyword evidence="1 3" id="KW-0812">Transmembrane</keyword>
<dbReference type="PANTHER" id="PTHR37464">
    <property type="entry name" value="BLL2463 PROTEIN"/>
    <property type="match status" value="1"/>
</dbReference>
<dbReference type="Proteomes" id="UP000199462">
    <property type="component" value="Unassembled WGS sequence"/>
</dbReference>
<feature type="transmembrane region" description="Helical" evidence="1">
    <location>
        <begin position="56"/>
        <end position="78"/>
    </location>
</feature>
<dbReference type="Pfam" id="PF07584">
    <property type="entry name" value="BatA"/>
    <property type="match status" value="1"/>
</dbReference>
<reference evidence="4" key="1">
    <citation type="submission" date="2016-10" db="EMBL/GenBank/DDBJ databases">
        <authorList>
            <person name="Varghese N."/>
            <person name="Submissions S."/>
        </authorList>
    </citation>
    <scope>NUCLEOTIDE SEQUENCE [LARGE SCALE GENOMIC DNA]</scope>
    <source>
        <strain evidence="4">DSM 19891</strain>
    </source>
</reference>
<dbReference type="AlphaFoldDB" id="A0A1I6JUE1"/>
<dbReference type="InterPro" id="IPR011933">
    <property type="entry name" value="Double_TM_dom"/>
</dbReference>
<name>A0A1I6JUE1_9FLAO</name>
<dbReference type="STRING" id="440514.SAMN04488010_3053"/>
<dbReference type="PANTHER" id="PTHR37464:SF1">
    <property type="entry name" value="BLL2463 PROTEIN"/>
    <property type="match status" value="1"/>
</dbReference>
<keyword evidence="4" id="KW-1185">Reference proteome</keyword>
<evidence type="ECO:0000313" key="3">
    <source>
        <dbReference type="EMBL" id="SFR82567.1"/>
    </source>
</evidence>
<feature type="transmembrane region" description="Helical" evidence="1">
    <location>
        <begin position="6"/>
        <end position="24"/>
    </location>
</feature>
<dbReference type="InterPro" id="IPR024163">
    <property type="entry name" value="Aerotolerance_reg_N"/>
</dbReference>
<keyword evidence="1" id="KW-0472">Membrane</keyword>
<keyword evidence="1" id="KW-1133">Transmembrane helix</keyword>
<accession>A0A1I6JUE1</accession>
<evidence type="ECO:0000259" key="2">
    <source>
        <dbReference type="Pfam" id="PF07584"/>
    </source>
</evidence>
<sequence>MQFKYPELLWGLLLLLIPILIHLFQLRRFKKTPFTNVKFLKQVVSESRKSSSLKKWLLLFTRMGLLAALVFAFAQPFIANDTALQEKETVFYLDDSFSMNGQIENVNLFKNTIQDFIKYLPNEQRFTLFTNKQVFKDVEVKDIQNELLNLSVAAEQLAIAEIVLKANTYFSDNAAAQKNLVIISDFQQRMGNPTAIDSTKNINISFIKPSNTILLNTAIDSVFIAERNNENIELVALLSTNSEEETIPVSLFNNDKLIAKTAAKFDGTKNSEVRFTINTNEVILGKVAISDTGLDYDNQFYFNIDEKSKIKVLVIGNSSSDFLKRIYTEDEFDFSTSTLAQLNYSTIENQDLVILNEVQKLPTSLITAIKTLSNNGGSFVLIPSTDGEIESYNELASSFYSSQYVNEVSQKMSIATVKTEHPLFVNVFDKKVTDFQFPSVNQRFKFKTKAPIALEFQNKEPFLLGGKNAFFFAAAINNDNSNFKNSPLIVPAFYNMGMNSLKLPPLYVTIGNNVEIELPVTLQQDDIIKIADKENEFIPQQRVLPKKVQINFTENPKSAGIYRVKHNEQTLRNISFNNNRKESELLYAQLPENNNQTSLSDYFLESQKNNAINEFWKWFAILAFAFVLIETALQKFLK</sequence>
<dbReference type="RefSeq" id="WP_091904154.1">
    <property type="nucleotide sequence ID" value="NZ_FOYX01000003.1"/>
</dbReference>
<gene>
    <name evidence="3" type="ORF">SAMN04488010_3053</name>
</gene>
<dbReference type="NCBIfam" id="TIGR02226">
    <property type="entry name" value="two_anch"/>
    <property type="match status" value="1"/>
</dbReference>
<dbReference type="InterPro" id="IPR036465">
    <property type="entry name" value="vWFA_dom_sf"/>
</dbReference>
<dbReference type="InterPro" id="IPR029062">
    <property type="entry name" value="Class_I_gatase-like"/>
</dbReference>
<proteinExistence type="predicted"/>
<dbReference type="SUPFAM" id="SSF52317">
    <property type="entry name" value="Class I glutamine amidotransferase-like"/>
    <property type="match status" value="1"/>
</dbReference>
<organism evidence="3 4">
    <name type="scientific">Maribacter stanieri</name>
    <dbReference type="NCBI Taxonomy" id="440514"/>
    <lineage>
        <taxon>Bacteria</taxon>
        <taxon>Pseudomonadati</taxon>
        <taxon>Bacteroidota</taxon>
        <taxon>Flavobacteriia</taxon>
        <taxon>Flavobacteriales</taxon>
        <taxon>Flavobacteriaceae</taxon>
        <taxon>Maribacter</taxon>
    </lineage>
</organism>
<protein>
    <submittedName>
        <fullName evidence="3">N-terminal double-transmembrane domain-containing protein</fullName>
    </submittedName>
</protein>
<dbReference type="EMBL" id="FOYX01000003">
    <property type="protein sequence ID" value="SFR82567.1"/>
    <property type="molecule type" value="Genomic_DNA"/>
</dbReference>
<evidence type="ECO:0000313" key="4">
    <source>
        <dbReference type="Proteomes" id="UP000199462"/>
    </source>
</evidence>
<feature type="domain" description="Aerotolerance regulator N-terminal" evidence="2">
    <location>
        <begin position="1"/>
        <end position="76"/>
    </location>
</feature>
<evidence type="ECO:0000256" key="1">
    <source>
        <dbReference type="SAM" id="Phobius"/>
    </source>
</evidence>
<dbReference type="Gene3D" id="3.40.50.410">
    <property type="entry name" value="von Willebrand factor, type A domain"/>
    <property type="match status" value="1"/>
</dbReference>